<proteinExistence type="predicted"/>
<dbReference type="EMBL" id="NMUH01000640">
    <property type="protein sequence ID" value="MQL82565.1"/>
    <property type="molecule type" value="Genomic_DNA"/>
</dbReference>
<comment type="caution">
    <text evidence="1">The sequence shown here is derived from an EMBL/GenBank/DDBJ whole genome shotgun (WGS) entry which is preliminary data.</text>
</comment>
<protein>
    <submittedName>
        <fullName evidence="1">Uncharacterized protein</fullName>
    </submittedName>
</protein>
<accession>A0A843UGI3</accession>
<gene>
    <name evidence="1" type="ORF">Taro_015037</name>
</gene>
<dbReference type="AlphaFoldDB" id="A0A843UGI3"/>
<reference evidence="1" key="1">
    <citation type="submission" date="2017-07" db="EMBL/GenBank/DDBJ databases">
        <title>Taro Niue Genome Assembly and Annotation.</title>
        <authorList>
            <person name="Atibalentja N."/>
            <person name="Keating K."/>
            <person name="Fields C.J."/>
        </authorList>
    </citation>
    <scope>NUCLEOTIDE SEQUENCE</scope>
    <source>
        <strain evidence="1">Niue_2</strain>
        <tissue evidence="1">Leaf</tissue>
    </source>
</reference>
<evidence type="ECO:0000313" key="1">
    <source>
        <dbReference type="EMBL" id="MQL82565.1"/>
    </source>
</evidence>
<organism evidence="1 2">
    <name type="scientific">Colocasia esculenta</name>
    <name type="common">Wild taro</name>
    <name type="synonym">Arum esculentum</name>
    <dbReference type="NCBI Taxonomy" id="4460"/>
    <lineage>
        <taxon>Eukaryota</taxon>
        <taxon>Viridiplantae</taxon>
        <taxon>Streptophyta</taxon>
        <taxon>Embryophyta</taxon>
        <taxon>Tracheophyta</taxon>
        <taxon>Spermatophyta</taxon>
        <taxon>Magnoliopsida</taxon>
        <taxon>Liliopsida</taxon>
        <taxon>Araceae</taxon>
        <taxon>Aroideae</taxon>
        <taxon>Colocasieae</taxon>
        <taxon>Colocasia</taxon>
    </lineage>
</organism>
<dbReference type="Proteomes" id="UP000652761">
    <property type="component" value="Unassembled WGS sequence"/>
</dbReference>
<keyword evidence="2" id="KW-1185">Reference proteome</keyword>
<name>A0A843UGI3_COLES</name>
<evidence type="ECO:0000313" key="2">
    <source>
        <dbReference type="Proteomes" id="UP000652761"/>
    </source>
</evidence>
<sequence>MVAREQWNDHNELIFLPRSSAATCANRLLEADQKNNPVAKEGKIGPQSKALSLLCQSQAWTL</sequence>